<gene>
    <name evidence="1" type="ORF">HMPREF1981_00883</name>
</gene>
<dbReference type="Proteomes" id="UP000016496">
    <property type="component" value="Unassembled WGS sequence"/>
</dbReference>
<evidence type="ECO:0000313" key="1">
    <source>
        <dbReference type="EMBL" id="ERI86513.1"/>
    </source>
</evidence>
<reference evidence="1 2" key="1">
    <citation type="submission" date="2013-08" db="EMBL/GenBank/DDBJ databases">
        <authorList>
            <person name="Weinstock G."/>
            <person name="Sodergren E."/>
            <person name="Wylie T."/>
            <person name="Fulton L."/>
            <person name="Fulton R."/>
            <person name="Fronick C."/>
            <person name="O'Laughlin M."/>
            <person name="Godfrey J."/>
            <person name="Miner T."/>
            <person name="Herter B."/>
            <person name="Appelbaum E."/>
            <person name="Cordes M."/>
            <person name="Lek S."/>
            <person name="Wollam A."/>
            <person name="Pepin K.H."/>
            <person name="Palsikar V.B."/>
            <person name="Mitreva M."/>
            <person name="Wilson R.K."/>
        </authorList>
    </citation>
    <scope>NUCLEOTIDE SEQUENCE [LARGE SCALE GENOMIC DNA]</scope>
    <source>
        <strain evidence="1 2">F0041</strain>
    </source>
</reference>
<accession>U2CR11</accession>
<organism evidence="1 2">
    <name type="scientific">Bacteroides pyogenes F0041</name>
    <dbReference type="NCBI Taxonomy" id="1321819"/>
    <lineage>
        <taxon>Bacteria</taxon>
        <taxon>Pseudomonadati</taxon>
        <taxon>Bacteroidota</taxon>
        <taxon>Bacteroidia</taxon>
        <taxon>Bacteroidales</taxon>
        <taxon>Bacteroidaceae</taxon>
        <taxon>Bacteroides</taxon>
    </lineage>
</organism>
<name>U2CR11_9BACE</name>
<dbReference type="EMBL" id="AWSV01000053">
    <property type="protein sequence ID" value="ERI86513.1"/>
    <property type="molecule type" value="Genomic_DNA"/>
</dbReference>
<proteinExistence type="predicted"/>
<dbReference type="HOGENOM" id="CLU_3229842_0_0_10"/>
<comment type="caution">
    <text evidence="1">The sequence shown here is derived from an EMBL/GenBank/DDBJ whole genome shotgun (WGS) entry which is preliminary data.</text>
</comment>
<protein>
    <submittedName>
        <fullName evidence="1">Uncharacterized protein</fullName>
    </submittedName>
</protein>
<sequence>MRKALPYDTILNSYMDLNKNSGGIRAGAMKANPFAGEPHAGKR</sequence>
<evidence type="ECO:0000313" key="2">
    <source>
        <dbReference type="Proteomes" id="UP000016496"/>
    </source>
</evidence>
<dbReference type="AlphaFoldDB" id="U2CR11"/>